<dbReference type="Pfam" id="PF01252">
    <property type="entry name" value="Peptidase_A8"/>
    <property type="match status" value="1"/>
</dbReference>
<dbReference type="OrthoDB" id="9810259at2"/>
<dbReference type="PANTHER" id="PTHR33695">
    <property type="entry name" value="LIPOPROTEIN SIGNAL PEPTIDASE"/>
    <property type="match status" value="1"/>
</dbReference>
<dbReference type="EC" id="3.4.23.36" evidence="9"/>
<dbReference type="PANTHER" id="PTHR33695:SF1">
    <property type="entry name" value="LIPOPROTEIN SIGNAL PEPTIDASE"/>
    <property type="match status" value="1"/>
</dbReference>
<evidence type="ECO:0000256" key="8">
    <source>
        <dbReference type="ARBA" id="ARBA00023136"/>
    </source>
</evidence>
<dbReference type="RefSeq" id="WP_121877641.1">
    <property type="nucleotide sequence ID" value="NZ_REFJ01000006.1"/>
</dbReference>
<feature type="transmembrane region" description="Helical" evidence="9">
    <location>
        <begin position="91"/>
        <end position="108"/>
    </location>
</feature>
<keyword evidence="6 9" id="KW-0378">Hydrolase</keyword>
<keyword evidence="7 9" id="KW-1133">Transmembrane helix</keyword>
<reference evidence="12 13" key="1">
    <citation type="submission" date="2018-10" db="EMBL/GenBank/DDBJ databases">
        <title>Genomic Encyclopedia of Type Strains, Phase IV (KMG-IV): sequencing the most valuable type-strain genomes for metagenomic binning, comparative biology and taxonomic classification.</title>
        <authorList>
            <person name="Goeker M."/>
        </authorList>
    </citation>
    <scope>NUCLEOTIDE SEQUENCE [LARGE SCALE GENOMIC DNA]</scope>
    <source>
        <strain evidence="12 13">DSM 25080</strain>
    </source>
</reference>
<evidence type="ECO:0000256" key="1">
    <source>
        <dbReference type="ARBA" id="ARBA00006139"/>
    </source>
</evidence>
<comment type="subcellular location">
    <subcellularLocation>
        <location evidence="9">Cell membrane</location>
        <topology evidence="9">Multi-pass membrane protein</topology>
    </subcellularLocation>
</comment>
<keyword evidence="13" id="KW-1185">Reference proteome</keyword>
<dbReference type="EMBL" id="REFJ01000006">
    <property type="protein sequence ID" value="RMA78399.1"/>
    <property type="molecule type" value="Genomic_DNA"/>
</dbReference>
<evidence type="ECO:0000256" key="6">
    <source>
        <dbReference type="ARBA" id="ARBA00022801"/>
    </source>
</evidence>
<name>A0A3M0A4H1_9GAMM</name>
<feature type="transmembrane region" description="Helical" evidence="9">
    <location>
        <begin position="128"/>
        <end position="148"/>
    </location>
</feature>
<evidence type="ECO:0000256" key="3">
    <source>
        <dbReference type="ARBA" id="ARBA00022670"/>
    </source>
</evidence>
<keyword evidence="8 9" id="KW-0472">Membrane</keyword>
<dbReference type="InterPro" id="IPR001872">
    <property type="entry name" value="Peptidase_A8"/>
</dbReference>
<dbReference type="UniPathway" id="UPA00665"/>
<evidence type="ECO:0000313" key="12">
    <source>
        <dbReference type="EMBL" id="RMA78399.1"/>
    </source>
</evidence>
<feature type="transmembrane region" description="Helical" evidence="9">
    <location>
        <begin position="62"/>
        <end position="82"/>
    </location>
</feature>
<keyword evidence="2 9" id="KW-1003">Cell membrane</keyword>
<comment type="catalytic activity">
    <reaction evidence="9 10">
        <text>Release of signal peptides from bacterial membrane prolipoproteins. Hydrolyzes -Xaa-Yaa-Zaa-|-(S,diacylglyceryl)Cys-, in which Xaa is hydrophobic (preferably Leu), and Yaa (Ala or Ser) and Zaa (Gly or Ala) have small, neutral side chains.</text>
        <dbReference type="EC" id="3.4.23.36"/>
    </reaction>
</comment>
<dbReference type="GO" id="GO:0005886">
    <property type="term" value="C:plasma membrane"/>
    <property type="evidence" value="ECO:0007669"/>
    <property type="project" value="UniProtKB-SubCell"/>
</dbReference>
<evidence type="ECO:0000256" key="7">
    <source>
        <dbReference type="ARBA" id="ARBA00022989"/>
    </source>
</evidence>
<keyword evidence="4 9" id="KW-0812">Transmembrane</keyword>
<dbReference type="Proteomes" id="UP000267187">
    <property type="component" value="Unassembled WGS sequence"/>
</dbReference>
<comment type="function">
    <text evidence="9 10">This protein specifically catalyzes the removal of signal peptides from prolipoproteins.</text>
</comment>
<comment type="similarity">
    <text evidence="1 9 11">Belongs to the peptidase A8 family.</text>
</comment>
<evidence type="ECO:0000256" key="4">
    <source>
        <dbReference type="ARBA" id="ARBA00022692"/>
    </source>
</evidence>
<comment type="caution">
    <text evidence="12">The sequence shown here is derived from an EMBL/GenBank/DDBJ whole genome shotgun (WGS) entry which is preliminary data.</text>
</comment>
<keyword evidence="5 9" id="KW-0064">Aspartyl protease</keyword>
<protein>
    <recommendedName>
        <fullName evidence="9">Lipoprotein signal peptidase</fullName>
        <ecNumber evidence="9">3.4.23.36</ecNumber>
    </recommendedName>
    <alternativeName>
        <fullName evidence="9">Prolipoprotein signal peptidase</fullName>
    </alternativeName>
    <alternativeName>
        <fullName evidence="9">Signal peptidase II</fullName>
        <shortName evidence="9">SPase II</shortName>
    </alternativeName>
</protein>
<dbReference type="PRINTS" id="PR00781">
    <property type="entry name" value="LIPOSIGPTASE"/>
</dbReference>
<evidence type="ECO:0000313" key="13">
    <source>
        <dbReference type="Proteomes" id="UP000267187"/>
    </source>
</evidence>
<dbReference type="AlphaFoldDB" id="A0A3M0A4H1"/>
<evidence type="ECO:0000256" key="5">
    <source>
        <dbReference type="ARBA" id="ARBA00022750"/>
    </source>
</evidence>
<feature type="active site" evidence="9">
    <location>
        <position position="136"/>
    </location>
</feature>
<sequence>MMSVARWYVIALVILVIDQVTKTIAVTQLNYADPVAVMPGFNFTLLYNTGAAFSFLAEAGGWQRWFFVILTSIISVGLVVWIKRIATEQKLLSLALALILGGALGNLYDRVMFGYVIDFIQWYYQQWYWPAFNIADSAICIGGVLLLIDAYRDHKKAKETADV</sequence>
<dbReference type="GO" id="GO:0004190">
    <property type="term" value="F:aspartic-type endopeptidase activity"/>
    <property type="evidence" value="ECO:0007669"/>
    <property type="project" value="UniProtKB-UniRule"/>
</dbReference>
<evidence type="ECO:0000256" key="9">
    <source>
        <dbReference type="HAMAP-Rule" id="MF_00161"/>
    </source>
</evidence>
<feature type="active site" evidence="9">
    <location>
        <position position="118"/>
    </location>
</feature>
<organism evidence="12 13">
    <name type="scientific">Umboniibacter marinipuniceus</name>
    <dbReference type="NCBI Taxonomy" id="569599"/>
    <lineage>
        <taxon>Bacteria</taxon>
        <taxon>Pseudomonadati</taxon>
        <taxon>Pseudomonadota</taxon>
        <taxon>Gammaproteobacteria</taxon>
        <taxon>Cellvibrionales</taxon>
        <taxon>Cellvibrionaceae</taxon>
        <taxon>Umboniibacter</taxon>
    </lineage>
</organism>
<keyword evidence="3 9" id="KW-0645">Protease</keyword>
<comment type="pathway">
    <text evidence="9">Protein modification; lipoprotein biosynthesis (signal peptide cleavage).</text>
</comment>
<proteinExistence type="inferred from homology"/>
<dbReference type="NCBIfam" id="TIGR00077">
    <property type="entry name" value="lspA"/>
    <property type="match status" value="1"/>
</dbReference>
<dbReference type="HAMAP" id="MF_00161">
    <property type="entry name" value="LspA"/>
    <property type="match status" value="1"/>
</dbReference>
<evidence type="ECO:0000256" key="11">
    <source>
        <dbReference type="RuleBase" id="RU004181"/>
    </source>
</evidence>
<dbReference type="PROSITE" id="PS00855">
    <property type="entry name" value="SPASE_II"/>
    <property type="match status" value="1"/>
</dbReference>
<comment type="caution">
    <text evidence="9">Lacks conserved residue(s) required for the propagation of feature annotation.</text>
</comment>
<accession>A0A3M0A4H1</accession>
<evidence type="ECO:0000256" key="10">
    <source>
        <dbReference type="RuleBase" id="RU000594"/>
    </source>
</evidence>
<gene>
    <name evidence="9" type="primary">lspA</name>
    <name evidence="12" type="ORF">DFR27_2330</name>
</gene>
<evidence type="ECO:0000256" key="2">
    <source>
        <dbReference type="ARBA" id="ARBA00022475"/>
    </source>
</evidence>
<dbReference type="GO" id="GO:0006508">
    <property type="term" value="P:proteolysis"/>
    <property type="evidence" value="ECO:0007669"/>
    <property type="project" value="UniProtKB-KW"/>
</dbReference>